<feature type="compositionally biased region" description="Polar residues" evidence="1">
    <location>
        <begin position="1176"/>
        <end position="1187"/>
    </location>
</feature>
<feature type="compositionally biased region" description="Polar residues" evidence="1">
    <location>
        <begin position="1493"/>
        <end position="1503"/>
    </location>
</feature>
<feature type="region of interest" description="Disordered" evidence="1">
    <location>
        <begin position="1"/>
        <end position="26"/>
    </location>
</feature>
<feature type="compositionally biased region" description="Basic residues" evidence="1">
    <location>
        <begin position="1415"/>
        <end position="1438"/>
    </location>
</feature>
<feature type="compositionally biased region" description="Basic and acidic residues" evidence="1">
    <location>
        <begin position="1474"/>
        <end position="1485"/>
    </location>
</feature>
<feature type="compositionally biased region" description="Polar residues" evidence="1">
    <location>
        <begin position="705"/>
        <end position="722"/>
    </location>
</feature>
<gene>
    <name evidence="2" type="ORF">CAC42_5985</name>
</gene>
<feature type="region of interest" description="Disordered" evidence="1">
    <location>
        <begin position="1711"/>
        <end position="1737"/>
    </location>
</feature>
<feature type="region of interest" description="Disordered" evidence="1">
    <location>
        <begin position="46"/>
        <end position="78"/>
    </location>
</feature>
<feature type="region of interest" description="Disordered" evidence="1">
    <location>
        <begin position="841"/>
        <end position="918"/>
    </location>
</feature>
<evidence type="ECO:0000313" key="3">
    <source>
        <dbReference type="Proteomes" id="UP000243797"/>
    </source>
</evidence>
<dbReference type="Proteomes" id="UP000243797">
    <property type="component" value="Unassembled WGS sequence"/>
</dbReference>
<proteinExistence type="predicted"/>
<dbReference type="OrthoDB" id="3945648at2759"/>
<feature type="compositionally biased region" description="Polar residues" evidence="1">
    <location>
        <begin position="1034"/>
        <end position="1052"/>
    </location>
</feature>
<feature type="compositionally biased region" description="Low complexity" evidence="1">
    <location>
        <begin position="1221"/>
        <end position="1238"/>
    </location>
</feature>
<feature type="compositionally biased region" description="Basic and acidic residues" evidence="1">
    <location>
        <begin position="1123"/>
        <end position="1134"/>
    </location>
</feature>
<feature type="region of interest" description="Disordered" evidence="1">
    <location>
        <begin position="652"/>
        <end position="752"/>
    </location>
</feature>
<feature type="compositionally biased region" description="Basic residues" evidence="1">
    <location>
        <begin position="1455"/>
        <end position="1473"/>
    </location>
</feature>
<keyword evidence="3" id="KW-1185">Reference proteome</keyword>
<dbReference type="STRING" id="2082308.A0A2K1QZR3"/>
<feature type="compositionally biased region" description="Acidic residues" evidence="1">
    <location>
        <begin position="1345"/>
        <end position="1355"/>
    </location>
</feature>
<reference evidence="2 3" key="1">
    <citation type="submission" date="2017-06" db="EMBL/GenBank/DDBJ databases">
        <title>Draft genome sequence of a variant of Elsinoe murrayae.</title>
        <authorList>
            <person name="Cheng Q."/>
        </authorList>
    </citation>
    <scope>NUCLEOTIDE SEQUENCE [LARGE SCALE GENOMIC DNA]</scope>
    <source>
        <strain evidence="2 3">CQ-2017a</strain>
    </source>
</reference>
<feature type="region of interest" description="Disordered" evidence="1">
    <location>
        <begin position="606"/>
        <end position="626"/>
    </location>
</feature>
<comment type="caution">
    <text evidence="2">The sequence shown here is derived from an EMBL/GenBank/DDBJ whole genome shotgun (WGS) entry which is preliminary data.</text>
</comment>
<feature type="compositionally biased region" description="Basic and acidic residues" evidence="1">
    <location>
        <begin position="906"/>
        <end position="918"/>
    </location>
</feature>
<feature type="region of interest" description="Disordered" evidence="1">
    <location>
        <begin position="1493"/>
        <end position="1512"/>
    </location>
</feature>
<feature type="compositionally biased region" description="Polar residues" evidence="1">
    <location>
        <begin position="1543"/>
        <end position="1555"/>
    </location>
</feature>
<feature type="region of interest" description="Disordered" evidence="1">
    <location>
        <begin position="765"/>
        <end position="822"/>
    </location>
</feature>
<sequence>MQDDDRSWSVGPAAGGNHTTGDKQGAVTHAGAAFADAFLQSWAHRGKGLSHSPSNESRTEVNGVQAIDDGVLTDADSPGTDYSDTVVASVEKTIIESIPDALEEFACLWRYGQWTAAREVFRDALEDHAQLFAVAAEFAEMLHSQGAFKELSEFTTKTLIAWMSIGAQGPKSDEVQLIRLYNALALVHTRGQLKAAVVEAQRAQSYWAWPHYKEIGEIGDVQLQIMSISQRILEYALRNSNLVDLSMVQPSLPREDMAAPKSLLDHVTGAIKHKRLHEARYMLSTCIRQIPISEIVDSLDKIVISMLDTLRTGNDCDLFIIAEMLRIVATACIESAANSDFDTLADVSESVMLCVQGIQQIVERIHVIGLMRPVRLEKLSLLARVDMALLSGSIAGEVEDGDLDTLHIDSHSPRNDYSMFWEMSWRILHVQGPDRLLQTLAKQLPQVIAATDNVAEACSLLNNVAKVLSTSDMSDQTRLAFLDLTIPLQDRVFALNADLVSPFRIPRLNLELRLAFEVITGHRASTQSVKSILQAFQGYSAILPERSDSTAFHVSHPASYAGTLRAQKRIEAAIDDQSSIERRYTLPDLQVVSVSEEDILPEVERERKVHRQRPEGLPSQSAARAGKELKHLDAARALALSHIRQSRRLGVRIQNPETDVHQMQQNAAPRESSRNPRTFALRENGTTQIKPRLKKGQVLTEAGRQAQSVENPTGVANGSRPTRVSYAAPTVESARESSSDSQASWRTLSDAQSVNDSGVVAFHDARAARPGKLSMARTGGRRQAEASSTRRARHKNNRYHSTRPRSVSPLLGSETAEDLERGRRAAKRVLERRLRRKSISLQVNTREDRGRRPVKSGSGSKYRPARDEKYTPDQEDSPYSPESDTNYQTEPRERRSSRPQVSEETFAYRRRSDDIRKRDKYRRDRFVLNPMYPTMQHPFPPPPNTMPPYPMQPDQYMHHYSYPYRPSYDPLSFPYDVHSYDPYIQTRGGPYYPQQAPNVAYSNPQPYVHYYSTDTYNAPGYYPPPGPYQAPGPTFSSTPHAGSVVNVDQNPSPVVVGSKRHGTGRDQRHQTSQQESSRKDRNYGESPWGDAQARARDKWSVPAQRSLQQSPYDAQPTVTDLIHNGDETSRRDPAPIRSRQRHWRGEDKSHNYGDSAPVVVSVPDVRRKTDPEKTMLSDNAATRQSLPLNRRNAGNKDDLVHVALQKPPSEIAYTRIRTIHSGSEAESESSSTSSAESAPWPRRGRDTTPEPEKGSDDEDQNGTDWVLERRERGQLASDVAASPEADPHTLLMSGQDGDGSEINSKGSNQPSVNKFGVGHKIQKDDTQADGISPAEKKPVPSSPDEKEDSGIDEELPPPLGQVDPVRASRQLDRPSVTQDSESPVDADSSYLMGPQCDKSVSKQLSHNGSRPQSSRNRRAKKSPPRARRALGRVPRSKVRAAQDLRTSPGGGSFHASKRRERRSKTSKKAKHNRHWDTNASRDRADSVGIVTDNSTHAGVSVPNTAGEVESVRDSATSALVVDDDDDDSAWRDISDASSDVGAEQSQASGQPATSSTRQRCISFRSFFRRFRLRRRHRSVAYADTDKDAGRSMGHDIVSDKSRVSSKSLIFQDTLTRRSTSDQGSTTSIDSQMVPLKAIPLCLRCQVSIERAVLSEGQQHKAPPRVITQAQVSLCRSCQWAIDFYGFWHKSSNPYRALSMPWPVVLPFHGHDPHLRPQEEKDEESVARSEQNKQENNQ</sequence>
<feature type="compositionally biased region" description="Polar residues" evidence="1">
    <location>
        <begin position="51"/>
        <end position="62"/>
    </location>
</feature>
<protein>
    <submittedName>
        <fullName evidence="2">Uncharacterized protein</fullName>
    </submittedName>
</protein>
<organism evidence="2 3">
    <name type="scientific">Sphaceloma murrayae</name>
    <dbReference type="NCBI Taxonomy" id="2082308"/>
    <lineage>
        <taxon>Eukaryota</taxon>
        <taxon>Fungi</taxon>
        <taxon>Dikarya</taxon>
        <taxon>Ascomycota</taxon>
        <taxon>Pezizomycotina</taxon>
        <taxon>Dothideomycetes</taxon>
        <taxon>Dothideomycetidae</taxon>
        <taxon>Myriangiales</taxon>
        <taxon>Elsinoaceae</taxon>
        <taxon>Sphaceloma</taxon>
    </lineage>
</organism>
<feature type="compositionally biased region" description="Basic and acidic residues" evidence="1">
    <location>
        <begin position="1243"/>
        <end position="1254"/>
    </location>
</feature>
<evidence type="ECO:0000313" key="2">
    <source>
        <dbReference type="EMBL" id="PNS20535.1"/>
    </source>
</evidence>
<feature type="compositionally biased region" description="Polar residues" evidence="1">
    <location>
        <begin position="1301"/>
        <end position="1312"/>
    </location>
</feature>
<feature type="region of interest" description="Disordered" evidence="1">
    <location>
        <begin position="1022"/>
        <end position="1156"/>
    </location>
</feature>
<feature type="region of interest" description="Disordered" evidence="1">
    <location>
        <begin position="1221"/>
        <end position="1487"/>
    </location>
</feature>
<name>A0A2K1QZR3_9PEZI</name>
<accession>A0A2K1QZR3</accession>
<feature type="compositionally biased region" description="Polar residues" evidence="1">
    <location>
        <begin position="1103"/>
        <end position="1118"/>
    </location>
</feature>
<dbReference type="InParanoid" id="A0A2K1QZR3"/>
<evidence type="ECO:0000256" key="1">
    <source>
        <dbReference type="SAM" id="MobiDB-lite"/>
    </source>
</evidence>
<feature type="compositionally biased region" description="Polar residues" evidence="1">
    <location>
        <begin position="655"/>
        <end position="667"/>
    </location>
</feature>
<feature type="region of interest" description="Disordered" evidence="1">
    <location>
        <begin position="1168"/>
        <end position="1194"/>
    </location>
</feature>
<feature type="region of interest" description="Disordered" evidence="1">
    <location>
        <begin position="1518"/>
        <end position="1555"/>
    </location>
</feature>
<feature type="compositionally biased region" description="Polar residues" evidence="1">
    <location>
        <begin position="1401"/>
        <end position="1412"/>
    </location>
</feature>
<dbReference type="EMBL" id="NKHZ01000025">
    <property type="protein sequence ID" value="PNS20535.1"/>
    <property type="molecule type" value="Genomic_DNA"/>
</dbReference>
<feature type="compositionally biased region" description="Basic residues" evidence="1">
    <location>
        <begin position="790"/>
        <end position="803"/>
    </location>
</feature>
<feature type="compositionally biased region" description="Polar residues" evidence="1">
    <location>
        <begin position="880"/>
        <end position="889"/>
    </location>
</feature>